<evidence type="ECO:0000256" key="9">
    <source>
        <dbReference type="ARBA" id="ARBA00023136"/>
    </source>
</evidence>
<keyword evidence="16" id="KW-1185">Reference proteome</keyword>
<evidence type="ECO:0000259" key="14">
    <source>
        <dbReference type="PROSITE" id="PS50089"/>
    </source>
</evidence>
<feature type="transmembrane region" description="Helical" evidence="13">
    <location>
        <begin position="46"/>
        <end position="64"/>
    </location>
</feature>
<dbReference type="GO" id="GO:0016567">
    <property type="term" value="P:protein ubiquitination"/>
    <property type="evidence" value="ECO:0007669"/>
    <property type="project" value="UniProtKB-UniPathway"/>
</dbReference>
<evidence type="ECO:0000256" key="12">
    <source>
        <dbReference type="PROSITE-ProRule" id="PRU00175"/>
    </source>
</evidence>
<proteinExistence type="predicted"/>
<feature type="domain" description="RING-type" evidence="14">
    <location>
        <begin position="105"/>
        <end position="149"/>
    </location>
</feature>
<dbReference type="InterPro" id="IPR017907">
    <property type="entry name" value="Znf_RING_CS"/>
</dbReference>
<evidence type="ECO:0000256" key="1">
    <source>
        <dbReference type="ARBA" id="ARBA00004477"/>
    </source>
</evidence>
<evidence type="ECO:0000313" key="17">
    <source>
        <dbReference type="WormBase" id="Y38F1A.2"/>
    </source>
</evidence>
<dbReference type="PRO" id="PR:Q9XWM0"/>
<dbReference type="UCSC" id="Y38F1A.2">
    <property type="organism name" value="c. elegans"/>
</dbReference>
<evidence type="ECO:0000256" key="11">
    <source>
        <dbReference type="ARBA" id="ARBA00031107"/>
    </source>
</evidence>
<evidence type="ECO:0000256" key="10">
    <source>
        <dbReference type="ARBA" id="ARBA00030110"/>
    </source>
</evidence>
<dbReference type="InterPro" id="IPR038896">
    <property type="entry name" value="RNF170"/>
</dbReference>
<dbReference type="CDD" id="cd16553">
    <property type="entry name" value="RING-HC_RNF170"/>
    <property type="match status" value="1"/>
</dbReference>
<dbReference type="GeneID" id="174939"/>
<comment type="subcellular location">
    <subcellularLocation>
        <location evidence="1">Endoplasmic reticulum membrane</location>
        <topology evidence="1">Multi-pass membrane protein</topology>
    </subcellularLocation>
</comment>
<dbReference type="Pfam" id="PF13445">
    <property type="entry name" value="zf-RING_UBOX"/>
    <property type="match status" value="1"/>
</dbReference>
<evidence type="ECO:0000256" key="13">
    <source>
        <dbReference type="SAM" id="Phobius"/>
    </source>
</evidence>
<evidence type="ECO:0000256" key="5">
    <source>
        <dbReference type="ARBA" id="ARBA00022771"/>
    </source>
</evidence>
<keyword evidence="4" id="KW-0479">Metal-binding</keyword>
<evidence type="ECO:0000256" key="2">
    <source>
        <dbReference type="ARBA" id="ARBA00014068"/>
    </source>
</evidence>
<keyword evidence="6" id="KW-0256">Endoplasmic reticulum</keyword>
<dbReference type="eggNOG" id="KOG2164">
    <property type="taxonomic scope" value="Eukaryota"/>
</dbReference>
<keyword evidence="7" id="KW-0862">Zinc</keyword>
<dbReference type="UniPathway" id="UPA00143"/>
<dbReference type="CTD" id="174939"/>
<dbReference type="PIR" id="T26682">
    <property type="entry name" value="T26682"/>
</dbReference>
<dbReference type="OMA" id="CRQEEQN"/>
<dbReference type="STRING" id="6239.Y38F1A.2.1"/>
<dbReference type="InterPro" id="IPR010652">
    <property type="entry name" value="DUF1232"/>
</dbReference>
<dbReference type="Proteomes" id="UP000001940">
    <property type="component" value="Chromosome II"/>
</dbReference>
<evidence type="ECO:0000256" key="3">
    <source>
        <dbReference type="ARBA" id="ARBA00022692"/>
    </source>
</evidence>
<feature type="transmembrane region" description="Helical" evidence="13">
    <location>
        <begin position="216"/>
        <end position="238"/>
    </location>
</feature>
<dbReference type="GO" id="GO:0061630">
    <property type="term" value="F:ubiquitin protein ligase activity"/>
    <property type="evidence" value="ECO:0007669"/>
    <property type="project" value="InterPro"/>
</dbReference>
<evidence type="ECO:0000313" key="15">
    <source>
        <dbReference type="EMBL" id="CAA21635.1"/>
    </source>
</evidence>
<dbReference type="InParanoid" id="Q9XWM0"/>
<gene>
    <name evidence="15" type="ORF">CELE_Y38F1A.2</name>
    <name evidence="15 17" type="ORF">Y38F1A.2</name>
</gene>
<sequence>MEQGVPATSSEIPPFTENITIPEVVSETVTEPDEDWLWPSDPDVELATQITMAIAVIFIVKAIFDAWQSRRRQRAASRMDENAERNQIITQRRISEALHQSSHECPICLANASFPVLTDCGHIFCCECIIQYWQQSKAIVTPCDCAMCRSTFYMLLPVHWPTMGTSEETDDHIQENNIRIDDYNRRFSINRPVLDYIRDIPILIPYLIRNFFNNDIFTLVYQVRIGFVFICVITYFLLPSDMVPESIYGIIGFLDDCIIGILVFGAMFRWLREYMADRGLARN</sequence>
<dbReference type="InterPro" id="IPR027370">
    <property type="entry name" value="Znf-RING_euk"/>
</dbReference>
<dbReference type="PaxDb" id="6239-Y38F1A.2"/>
<dbReference type="InterPro" id="IPR001841">
    <property type="entry name" value="Znf_RING"/>
</dbReference>
<name>Q9XWM0_CAEEL</name>
<dbReference type="KEGG" id="cel:CELE_Y38F1A.2"/>
<dbReference type="InterPro" id="IPR013083">
    <property type="entry name" value="Znf_RING/FYVE/PHD"/>
</dbReference>
<keyword evidence="9 13" id="KW-0472">Membrane</keyword>
<dbReference type="SUPFAM" id="SSF57850">
    <property type="entry name" value="RING/U-box"/>
    <property type="match status" value="1"/>
</dbReference>
<evidence type="ECO:0000256" key="4">
    <source>
        <dbReference type="ARBA" id="ARBA00022723"/>
    </source>
</evidence>
<dbReference type="HOGENOM" id="CLU_072335_1_0_1"/>
<evidence type="ECO:0000256" key="8">
    <source>
        <dbReference type="ARBA" id="ARBA00022989"/>
    </source>
</evidence>
<dbReference type="Gene3D" id="3.30.40.10">
    <property type="entry name" value="Zinc/RING finger domain, C3HC4 (zinc finger)"/>
    <property type="match status" value="1"/>
</dbReference>
<feature type="transmembrane region" description="Helical" evidence="13">
    <location>
        <begin position="250"/>
        <end position="271"/>
    </location>
</feature>
<dbReference type="GO" id="GO:0036498">
    <property type="term" value="P:IRE1-mediated unfolded protein response"/>
    <property type="evidence" value="ECO:0007007"/>
    <property type="project" value="WormBase"/>
</dbReference>
<dbReference type="RefSeq" id="NP_496760.1">
    <property type="nucleotide sequence ID" value="NM_064359.3"/>
</dbReference>
<dbReference type="AGR" id="WB:WBGene00012606"/>
<keyword evidence="3 13" id="KW-0812">Transmembrane</keyword>
<evidence type="ECO:0000256" key="7">
    <source>
        <dbReference type="ARBA" id="ARBA00022833"/>
    </source>
</evidence>
<dbReference type="FunCoup" id="Q9XWM0">
    <property type="interactions" value="1582"/>
</dbReference>
<keyword evidence="5 12" id="KW-0863">Zinc-finger</keyword>
<dbReference type="PROSITE" id="PS00518">
    <property type="entry name" value="ZF_RING_1"/>
    <property type="match status" value="1"/>
</dbReference>
<dbReference type="Bgee" id="WBGene00012606">
    <property type="expression patterns" value="Expressed in pharyngeal muscle cell (C elegans) and 4 other cell types or tissues"/>
</dbReference>
<dbReference type="WormBase" id="Y38F1A.2">
    <property type="protein sequence ID" value="CE21607"/>
    <property type="gene ID" value="WBGene00012606"/>
</dbReference>
<dbReference type="EMBL" id="BX284602">
    <property type="protein sequence ID" value="CAA21635.1"/>
    <property type="molecule type" value="Genomic_DNA"/>
</dbReference>
<evidence type="ECO:0000256" key="6">
    <source>
        <dbReference type="ARBA" id="ARBA00022824"/>
    </source>
</evidence>
<dbReference type="IntAct" id="Q9XWM0">
    <property type="interactions" value="1"/>
</dbReference>
<dbReference type="SMART" id="SM00184">
    <property type="entry name" value="RING"/>
    <property type="match status" value="1"/>
</dbReference>
<dbReference type="GO" id="GO:0008270">
    <property type="term" value="F:zinc ion binding"/>
    <property type="evidence" value="ECO:0007669"/>
    <property type="project" value="UniProtKB-KW"/>
</dbReference>
<protein>
    <recommendedName>
        <fullName evidence="2">E3 ubiquitin-protein ligase RNF170</fullName>
    </recommendedName>
    <alternativeName>
        <fullName evidence="11">RING finger protein 170</fullName>
    </alternativeName>
    <alternativeName>
        <fullName evidence="10">RING-type E3 ubiquitin transferase RNF170</fullName>
    </alternativeName>
</protein>
<dbReference type="PhylomeDB" id="Q9XWM0"/>
<dbReference type="PROSITE" id="PS50089">
    <property type="entry name" value="ZF_RING_2"/>
    <property type="match status" value="1"/>
</dbReference>
<dbReference type="OrthoDB" id="9049620at2759"/>
<dbReference type="Pfam" id="PF06803">
    <property type="entry name" value="DUF1232"/>
    <property type="match status" value="1"/>
</dbReference>
<accession>Q9XWM0</accession>
<organism evidence="15 16">
    <name type="scientific">Caenorhabditis elegans</name>
    <dbReference type="NCBI Taxonomy" id="6239"/>
    <lineage>
        <taxon>Eukaryota</taxon>
        <taxon>Metazoa</taxon>
        <taxon>Ecdysozoa</taxon>
        <taxon>Nematoda</taxon>
        <taxon>Chromadorea</taxon>
        <taxon>Rhabditida</taxon>
        <taxon>Rhabditina</taxon>
        <taxon>Rhabditomorpha</taxon>
        <taxon>Rhabditoidea</taxon>
        <taxon>Rhabditidae</taxon>
        <taxon>Peloderinae</taxon>
        <taxon>Caenorhabditis</taxon>
    </lineage>
</organism>
<dbReference type="AlphaFoldDB" id="Q9XWM0"/>
<keyword evidence="8 13" id="KW-1133">Transmembrane helix</keyword>
<dbReference type="PANTHER" id="PTHR22894">
    <property type="entry name" value="RING-TYPE DOMAIN-CONTAINING PROTEIN"/>
    <property type="match status" value="1"/>
</dbReference>
<dbReference type="PANTHER" id="PTHR22894:SF5">
    <property type="entry name" value="RING-TYPE DOMAIN-CONTAINING PROTEIN"/>
    <property type="match status" value="1"/>
</dbReference>
<reference evidence="15 16" key="1">
    <citation type="journal article" date="1998" name="Science">
        <title>Genome sequence of the nematode C. elegans: a platform for investigating biology.</title>
        <authorList>
            <consortium name="The C. elegans sequencing consortium"/>
            <person name="Sulson J.E."/>
            <person name="Waterston R."/>
        </authorList>
    </citation>
    <scope>NUCLEOTIDE SEQUENCE [LARGE SCALE GENOMIC DNA]</scope>
    <source>
        <strain evidence="15 16">Bristol N2</strain>
    </source>
</reference>
<dbReference type="GO" id="GO:0005789">
    <property type="term" value="C:endoplasmic reticulum membrane"/>
    <property type="evidence" value="ECO:0007669"/>
    <property type="project" value="UniProtKB-SubCell"/>
</dbReference>
<evidence type="ECO:0000313" key="16">
    <source>
        <dbReference type="Proteomes" id="UP000001940"/>
    </source>
</evidence>